<dbReference type="GO" id="GO:0022857">
    <property type="term" value="F:transmembrane transporter activity"/>
    <property type="evidence" value="ECO:0007669"/>
    <property type="project" value="InterPro"/>
</dbReference>
<evidence type="ECO:0000256" key="3">
    <source>
        <dbReference type="ARBA" id="ARBA00022692"/>
    </source>
</evidence>
<dbReference type="PANTHER" id="PTHR23501">
    <property type="entry name" value="MAJOR FACILITATOR SUPERFAMILY"/>
    <property type="match status" value="1"/>
</dbReference>
<feature type="transmembrane region" description="Helical" evidence="10">
    <location>
        <begin position="596"/>
        <end position="614"/>
    </location>
</feature>
<dbReference type="EMBL" id="ML120417">
    <property type="protein sequence ID" value="RPA96175.1"/>
    <property type="molecule type" value="Genomic_DNA"/>
</dbReference>
<dbReference type="GO" id="GO:0005886">
    <property type="term" value="C:plasma membrane"/>
    <property type="evidence" value="ECO:0007669"/>
    <property type="project" value="TreeGrafter"/>
</dbReference>
<feature type="region of interest" description="Disordered" evidence="9">
    <location>
        <begin position="1"/>
        <end position="91"/>
    </location>
</feature>
<evidence type="ECO:0000256" key="2">
    <source>
        <dbReference type="ARBA" id="ARBA00007520"/>
    </source>
</evidence>
<feature type="compositionally biased region" description="Low complexity" evidence="9">
    <location>
        <begin position="25"/>
        <end position="41"/>
    </location>
</feature>
<dbReference type="InterPro" id="IPR036259">
    <property type="entry name" value="MFS_trans_sf"/>
</dbReference>
<dbReference type="SUPFAM" id="SSF103473">
    <property type="entry name" value="MFS general substrate transporter"/>
    <property type="match status" value="1"/>
</dbReference>
<comment type="function">
    <text evidence="6">Efflux pump; part of the gene cluster that mediates the biosynthesis of dothistromin (DOTH), a polyketide toxin very similar in structure to the aflatoxin precursor, versicolorin B. One function of dotC may be to transport early-stage dothistromin biosynthetic intermediates from the cytoplasm into vacuoles, thereby affecting the rate of dothistromin production.</text>
</comment>
<reference evidence="12 13" key="1">
    <citation type="journal article" date="2018" name="Nat. Ecol. Evol.">
        <title>Pezizomycetes genomes reveal the molecular basis of ectomycorrhizal truffle lifestyle.</title>
        <authorList>
            <person name="Murat C."/>
            <person name="Payen T."/>
            <person name="Noel B."/>
            <person name="Kuo A."/>
            <person name="Morin E."/>
            <person name="Chen J."/>
            <person name="Kohler A."/>
            <person name="Krizsan K."/>
            <person name="Balestrini R."/>
            <person name="Da Silva C."/>
            <person name="Montanini B."/>
            <person name="Hainaut M."/>
            <person name="Levati E."/>
            <person name="Barry K.W."/>
            <person name="Belfiori B."/>
            <person name="Cichocki N."/>
            <person name="Clum A."/>
            <person name="Dockter R.B."/>
            <person name="Fauchery L."/>
            <person name="Guy J."/>
            <person name="Iotti M."/>
            <person name="Le Tacon F."/>
            <person name="Lindquist E.A."/>
            <person name="Lipzen A."/>
            <person name="Malagnac F."/>
            <person name="Mello A."/>
            <person name="Molinier V."/>
            <person name="Miyauchi S."/>
            <person name="Poulain J."/>
            <person name="Riccioni C."/>
            <person name="Rubini A."/>
            <person name="Sitrit Y."/>
            <person name="Splivallo R."/>
            <person name="Traeger S."/>
            <person name="Wang M."/>
            <person name="Zifcakova L."/>
            <person name="Wipf D."/>
            <person name="Zambonelli A."/>
            <person name="Paolocci F."/>
            <person name="Nowrousian M."/>
            <person name="Ottonello S."/>
            <person name="Baldrian P."/>
            <person name="Spatafora J.W."/>
            <person name="Henrissat B."/>
            <person name="Nagy L.G."/>
            <person name="Aury J.M."/>
            <person name="Wincker P."/>
            <person name="Grigoriev I.V."/>
            <person name="Bonfante P."/>
            <person name="Martin F.M."/>
        </authorList>
    </citation>
    <scope>NUCLEOTIDE SEQUENCE [LARGE SCALE GENOMIC DNA]</scope>
    <source>
        <strain evidence="12 13">120613-1</strain>
    </source>
</reference>
<feature type="transmembrane region" description="Helical" evidence="10">
    <location>
        <begin position="389"/>
        <end position="413"/>
    </location>
</feature>
<dbReference type="AlphaFoldDB" id="A0A3N4JD42"/>
<feature type="transmembrane region" description="Helical" evidence="10">
    <location>
        <begin position="194"/>
        <end position="213"/>
    </location>
</feature>
<feature type="transmembrane region" description="Helical" evidence="10">
    <location>
        <begin position="318"/>
        <end position="337"/>
    </location>
</feature>
<feature type="transmembrane region" description="Helical" evidence="10">
    <location>
        <begin position="219"/>
        <end position="240"/>
    </location>
</feature>
<proteinExistence type="inferred from homology"/>
<keyword evidence="3 10" id="KW-0812">Transmembrane</keyword>
<keyword evidence="5 10" id="KW-0472">Membrane</keyword>
<feature type="transmembrane region" description="Helical" evidence="10">
    <location>
        <begin position="127"/>
        <end position="155"/>
    </location>
</feature>
<feature type="transmembrane region" description="Helical" evidence="10">
    <location>
        <begin position="252"/>
        <end position="274"/>
    </location>
</feature>
<dbReference type="InterPro" id="IPR011701">
    <property type="entry name" value="MFS"/>
</dbReference>
<protein>
    <recommendedName>
        <fullName evidence="7">Efflux pump dotC</fullName>
    </recommendedName>
    <alternativeName>
        <fullName evidence="8">Dothistromin biosynthesis protein C</fullName>
    </alternativeName>
</protein>
<feature type="transmembrane region" description="Helical" evidence="10">
    <location>
        <begin position="425"/>
        <end position="447"/>
    </location>
</feature>
<feature type="transmembrane region" description="Helical" evidence="10">
    <location>
        <begin position="161"/>
        <end position="182"/>
    </location>
</feature>
<feature type="compositionally biased region" description="Polar residues" evidence="9">
    <location>
        <begin position="15"/>
        <end position="24"/>
    </location>
</feature>
<feature type="transmembrane region" description="Helical" evidence="10">
    <location>
        <begin position="286"/>
        <end position="306"/>
    </location>
</feature>
<evidence type="ECO:0000256" key="9">
    <source>
        <dbReference type="SAM" id="MobiDB-lite"/>
    </source>
</evidence>
<comment type="subcellular location">
    <subcellularLocation>
        <location evidence="1">Vacuole membrane</location>
        <topology evidence="1">Multi-pass membrane protein</topology>
    </subcellularLocation>
</comment>
<dbReference type="OrthoDB" id="10021397at2759"/>
<dbReference type="Pfam" id="PF07690">
    <property type="entry name" value="MFS_1"/>
    <property type="match status" value="1"/>
</dbReference>
<feature type="transmembrane region" description="Helical" evidence="10">
    <location>
        <begin position="483"/>
        <end position="504"/>
    </location>
</feature>
<feature type="transmembrane region" description="Helical" evidence="10">
    <location>
        <begin position="349"/>
        <end position="368"/>
    </location>
</feature>
<dbReference type="FunFam" id="1.20.1720.10:FF:000014">
    <property type="entry name" value="MFS drug transporter, putative"/>
    <property type="match status" value="1"/>
</dbReference>
<keyword evidence="4 10" id="KW-1133">Transmembrane helix</keyword>
<feature type="transmembrane region" description="Helical" evidence="10">
    <location>
        <begin position="516"/>
        <end position="539"/>
    </location>
</feature>
<dbReference type="GO" id="GO:0005774">
    <property type="term" value="C:vacuolar membrane"/>
    <property type="evidence" value="ECO:0007669"/>
    <property type="project" value="UniProtKB-SubCell"/>
</dbReference>
<dbReference type="PANTHER" id="PTHR23501:SF102">
    <property type="entry name" value="DRUG TRANSPORTER, PUTATIVE (AFU_ORTHOLOGUE AFUA_3G08530)-RELATED"/>
    <property type="match status" value="1"/>
</dbReference>
<organism evidence="12 13">
    <name type="scientific">Choiromyces venosus 120613-1</name>
    <dbReference type="NCBI Taxonomy" id="1336337"/>
    <lineage>
        <taxon>Eukaryota</taxon>
        <taxon>Fungi</taxon>
        <taxon>Dikarya</taxon>
        <taxon>Ascomycota</taxon>
        <taxon>Pezizomycotina</taxon>
        <taxon>Pezizomycetes</taxon>
        <taxon>Pezizales</taxon>
        <taxon>Tuberaceae</taxon>
        <taxon>Choiromyces</taxon>
    </lineage>
</organism>
<evidence type="ECO:0000256" key="1">
    <source>
        <dbReference type="ARBA" id="ARBA00004128"/>
    </source>
</evidence>
<dbReference type="Gene3D" id="1.20.1720.10">
    <property type="entry name" value="Multidrug resistance protein D"/>
    <property type="match status" value="1"/>
</dbReference>
<evidence type="ECO:0000256" key="10">
    <source>
        <dbReference type="SAM" id="Phobius"/>
    </source>
</evidence>
<feature type="domain" description="Major facilitator superfamily (MFS) profile" evidence="11">
    <location>
        <begin position="129"/>
        <end position="581"/>
    </location>
</feature>
<dbReference type="PROSITE" id="PS50850">
    <property type="entry name" value="MFS"/>
    <property type="match status" value="1"/>
</dbReference>
<dbReference type="FunFam" id="1.20.1250.20:FF:000196">
    <property type="entry name" value="MFS toxin efflux pump (AflT)"/>
    <property type="match status" value="1"/>
</dbReference>
<evidence type="ECO:0000259" key="11">
    <source>
        <dbReference type="PROSITE" id="PS50850"/>
    </source>
</evidence>
<accession>A0A3N4JD42</accession>
<dbReference type="Proteomes" id="UP000276215">
    <property type="component" value="Unassembled WGS sequence"/>
</dbReference>
<dbReference type="Gene3D" id="1.20.1250.20">
    <property type="entry name" value="MFS general substrate transporter like domains"/>
    <property type="match status" value="1"/>
</dbReference>
<keyword evidence="13" id="KW-1185">Reference proteome</keyword>
<dbReference type="PRINTS" id="PR01036">
    <property type="entry name" value="TCRTETB"/>
</dbReference>
<evidence type="ECO:0000256" key="6">
    <source>
        <dbReference type="ARBA" id="ARBA00057269"/>
    </source>
</evidence>
<evidence type="ECO:0000313" key="13">
    <source>
        <dbReference type="Proteomes" id="UP000276215"/>
    </source>
</evidence>
<name>A0A3N4JD42_9PEZI</name>
<feature type="transmembrane region" description="Helical" evidence="10">
    <location>
        <begin position="454"/>
        <end position="471"/>
    </location>
</feature>
<comment type="similarity">
    <text evidence="2">Belongs to the major facilitator superfamily. TCR/Tet family.</text>
</comment>
<sequence length="642" mass="68870">MVPEKDVTQEEESATVPSQTPTTQDSLNLRSSAASSSNDTTTIAPRTGDFPEADSTLTGLRLDDPSSSLSEKFPEYQNRSGIGSRGSDDTGNTAIAKVAADANVSPTPPPTVAPEEQQEELPKKRKAIIVLTLCICVFLAALDQTIITTAIPIIAAQFDSATGYTWIGSSYLLTSAAFLPAWGKLSDIWGRKPVLLSAAIIFLIGSILCAAAQNLGMLLAGRVVQGLGAGGQLGLVNVTISDLIAVRERGVYLSYVGLTWAFASAIGPVLGGVFTEKVTWRLCFWINVPIAVLAMISLICFLHLQSPKITVKDGLKRVDWLGITLVASGTVLFLLGLEFGGVSHPWNSPIVICFVVFGILILCAFVYVEWKVAKLPIMPIKLFTNRTNACAYFVGFFHGFIFIAGCYFIPLYFQAVRGDTALMAGVYVLPYVLVLSFVSAISGAIIARTGRYQEVIWAGTTIMTLGTGLIIDLNRTSSWSRLAIYQIILGIGCGPLFQSPLIAIQANINYHNVGTATATFAFLRTLGTALAICIGLVVFQNSMQVQSDNLAGRLPANVLVAISGNEAASSVGFVQGLPAAERAVAQDVYARGVRDMWFFFLAVSVACLLCSLGIRRHHLSRVVNSSQPAKVRRKKVEGEERV</sequence>
<dbReference type="STRING" id="1336337.A0A3N4JD42"/>
<evidence type="ECO:0000313" key="12">
    <source>
        <dbReference type="EMBL" id="RPA96175.1"/>
    </source>
</evidence>
<dbReference type="InterPro" id="IPR020846">
    <property type="entry name" value="MFS_dom"/>
</dbReference>
<dbReference type="CDD" id="cd17502">
    <property type="entry name" value="MFS_Azr1_MDR_like"/>
    <property type="match status" value="1"/>
</dbReference>
<gene>
    <name evidence="12" type="ORF">L873DRAFT_1811797</name>
</gene>
<evidence type="ECO:0000256" key="5">
    <source>
        <dbReference type="ARBA" id="ARBA00023136"/>
    </source>
</evidence>
<evidence type="ECO:0000256" key="4">
    <source>
        <dbReference type="ARBA" id="ARBA00022989"/>
    </source>
</evidence>
<evidence type="ECO:0000256" key="8">
    <source>
        <dbReference type="ARBA" id="ARBA00083178"/>
    </source>
</evidence>
<evidence type="ECO:0000256" key="7">
    <source>
        <dbReference type="ARBA" id="ARBA00069956"/>
    </source>
</evidence>